<name>A0A3E2HKU2_SCYLI</name>
<dbReference type="Pfam" id="PF07993">
    <property type="entry name" value="NAD_binding_4"/>
    <property type="match status" value="1"/>
</dbReference>
<evidence type="ECO:0008006" key="8">
    <source>
        <dbReference type="Google" id="ProtNLM"/>
    </source>
</evidence>
<comment type="caution">
    <text evidence="6">The sequence shown here is derived from an EMBL/GenBank/DDBJ whole genome shotgun (WGS) entry which is preliminary data.</text>
</comment>
<feature type="non-terminal residue" evidence="6">
    <location>
        <position position="1066"/>
    </location>
</feature>
<dbReference type="Gene3D" id="3.40.50.720">
    <property type="entry name" value="NAD(P)-binding Rossmann-like Domain"/>
    <property type="match status" value="1"/>
</dbReference>
<dbReference type="Pfam" id="PF00550">
    <property type="entry name" value="PP-binding"/>
    <property type="match status" value="1"/>
</dbReference>
<evidence type="ECO:0000259" key="4">
    <source>
        <dbReference type="Pfam" id="PF00550"/>
    </source>
</evidence>
<feature type="domain" description="Carrier" evidence="4">
    <location>
        <begin position="561"/>
        <end position="629"/>
    </location>
</feature>
<dbReference type="PANTHER" id="PTHR43439:SF2">
    <property type="entry name" value="ENZYME, PUTATIVE (JCVI)-RELATED"/>
    <property type="match status" value="1"/>
</dbReference>
<feature type="domain" description="Thioester reductase (TE)" evidence="5">
    <location>
        <begin position="674"/>
        <end position="915"/>
    </location>
</feature>
<dbReference type="PANTHER" id="PTHR43439">
    <property type="entry name" value="PHENYLACETATE-COENZYME A LIGASE"/>
    <property type="match status" value="1"/>
</dbReference>
<dbReference type="Proteomes" id="UP000258309">
    <property type="component" value="Unassembled WGS sequence"/>
</dbReference>
<evidence type="ECO:0000313" key="7">
    <source>
        <dbReference type="Proteomes" id="UP000258309"/>
    </source>
</evidence>
<evidence type="ECO:0000256" key="2">
    <source>
        <dbReference type="ARBA" id="ARBA00022553"/>
    </source>
</evidence>
<dbReference type="OMA" id="DWFESKY"/>
<dbReference type="Pfam" id="PF23562">
    <property type="entry name" value="AMP-binding_C_3"/>
    <property type="match status" value="1"/>
</dbReference>
<evidence type="ECO:0000256" key="1">
    <source>
        <dbReference type="ARBA" id="ARBA00022450"/>
    </source>
</evidence>
<dbReference type="InterPro" id="IPR051414">
    <property type="entry name" value="Adenylate-forming_Reductase"/>
</dbReference>
<dbReference type="InterPro" id="IPR000873">
    <property type="entry name" value="AMP-dep_synth/lig_dom"/>
</dbReference>
<proteinExistence type="predicted"/>
<dbReference type="SUPFAM" id="SSF51735">
    <property type="entry name" value="NAD(P)-binding Rossmann-fold domains"/>
    <property type="match status" value="1"/>
</dbReference>
<accession>A0A3E2HKU2</accession>
<dbReference type="EMBL" id="NCSJ02000027">
    <property type="protein sequence ID" value="RFU33965.1"/>
    <property type="molecule type" value="Genomic_DNA"/>
</dbReference>
<feature type="non-terminal residue" evidence="6">
    <location>
        <position position="1"/>
    </location>
</feature>
<evidence type="ECO:0000259" key="3">
    <source>
        <dbReference type="Pfam" id="PF00501"/>
    </source>
</evidence>
<dbReference type="Gene3D" id="3.40.50.12780">
    <property type="entry name" value="N-terminal domain of ligase-like"/>
    <property type="match status" value="1"/>
</dbReference>
<protein>
    <recommendedName>
        <fullName evidence="8">Carrier domain-containing protein</fullName>
    </recommendedName>
</protein>
<gene>
    <name evidence="6" type="ORF">B7463_g2378</name>
</gene>
<keyword evidence="1" id="KW-0596">Phosphopantetheine</keyword>
<dbReference type="InterPro" id="IPR036291">
    <property type="entry name" value="NAD(P)-bd_dom_sf"/>
</dbReference>
<evidence type="ECO:0000259" key="5">
    <source>
        <dbReference type="Pfam" id="PF07993"/>
    </source>
</evidence>
<dbReference type="PROSITE" id="PS00455">
    <property type="entry name" value="AMP_BINDING"/>
    <property type="match status" value="1"/>
</dbReference>
<dbReference type="AlphaFoldDB" id="A0A3E2HKU2"/>
<dbReference type="InterPro" id="IPR009081">
    <property type="entry name" value="PP-bd_ACP"/>
</dbReference>
<reference evidence="6 7" key="1">
    <citation type="submission" date="2018-05" db="EMBL/GenBank/DDBJ databases">
        <title>Draft genome sequence of Scytalidium lignicola DSM 105466, a ubiquitous saprotrophic fungus.</title>
        <authorList>
            <person name="Buettner E."/>
            <person name="Gebauer A.M."/>
            <person name="Hofrichter M."/>
            <person name="Liers C."/>
            <person name="Kellner H."/>
        </authorList>
    </citation>
    <scope>NUCLEOTIDE SEQUENCE [LARGE SCALE GENOMIC DNA]</scope>
    <source>
        <strain evidence="6 7">DSM 105466</strain>
    </source>
</reference>
<dbReference type="STRING" id="5539.A0A3E2HKU2"/>
<dbReference type="InterPro" id="IPR013120">
    <property type="entry name" value="FAR_NAD-bd"/>
</dbReference>
<dbReference type="InterPro" id="IPR042099">
    <property type="entry name" value="ANL_N_sf"/>
</dbReference>
<dbReference type="Pfam" id="PF00501">
    <property type="entry name" value="AMP-binding"/>
    <property type="match status" value="1"/>
</dbReference>
<keyword evidence="2" id="KW-0597">Phosphoprotein</keyword>
<feature type="domain" description="AMP-dependent synthetase/ligase" evidence="3">
    <location>
        <begin position="58"/>
        <end position="349"/>
    </location>
</feature>
<evidence type="ECO:0000313" key="6">
    <source>
        <dbReference type="EMBL" id="RFU33965.1"/>
    </source>
</evidence>
<organism evidence="6 7">
    <name type="scientific">Scytalidium lignicola</name>
    <name type="common">Hyphomycete</name>
    <dbReference type="NCBI Taxonomy" id="5539"/>
    <lineage>
        <taxon>Eukaryota</taxon>
        <taxon>Fungi</taxon>
        <taxon>Dikarya</taxon>
        <taxon>Ascomycota</taxon>
        <taxon>Pezizomycotina</taxon>
        <taxon>Leotiomycetes</taxon>
        <taxon>Leotiomycetes incertae sedis</taxon>
        <taxon>Scytalidium</taxon>
    </lineage>
</organism>
<sequence length="1066" mass="118590">MESTTTTLVESSTFLTSSSTLNPFMPVHSTIDDLLRSYVAEPIRIPLVAYPAKGVSDFEEFTAGDLDRFADAAVARYMSVGIQHADPSQDKAPIVAILAPSSFEVVVSIFALNRLGWGVLFLSTRLTAPAYARLLEMSDCDMLITTPDFETIAQAIQVEREVRLLPMLERTHYRNVAAPKFHRMCDPKKESSKIAWIIHSSGSTGFPKPIFLTNYACLANFCKTLARRAFCTSPLFHSHALMELFRCLYSKNTFYIGNFAFPVTRQNLMEAMAVAKPKMLCAVPYVMKLLAETEDGIRALSRTELVLYAGSSCPDSLGDRLVERGVNVVANYGATETGQIMTSFRPAGDNEWSWMRLKRPVADHVLMDEISPGIYECVALDGLPSKGPSNSDYPPNSFRTRDLFIRHPDPHKSNYWKYVSRLDDRITLLNGEKVLPIPVEGHIRQSELVREAAMIGVGRTAPGLLVFKSDSAAKLTDEEYMERIWPLIEFANSTAETFGRIPKELVVILGPDAQYPRTDKGTFIRAQLYEQYADTIDEVYNNFENGEVGTLQLDVQELETWLLNKFHDEFNVALETVESDIFAAGVDSLQTMRMWGMIKKEIDLGDSAGELSQNIVFEKGNVQGLARHLYSMRISEGDEEVDEIKVMEELIEKYSHFERVAGDLSEAERDCVLITGTTGNLGSFLLTGLVKMENVGKVVALVRAANEPAALSRVLTSLSSRGLQLTEHERSKIIALPSDFSHSDLGLSDDNLQMLLSTLTHVIHSAWAVNFNLGIQSFEPQHIQGVHNLLSICLRVQLASPAKFFFCSSISTASGTPRPASIPETIITNLNHAQKMGYGRSKMVSEHIVNNARRSMGMTAQVLRIGQLAGDGATGNWNETEAVPLMIRSAVSIGALPKLDEDVSWLPVDICASTILDLVFSDRDSNVSSSSNVEDPNIVYHILNPQKFHWTRDLLPALHRTNLPAFKTVDATEWLGKLERSDPDLVKNPTAKLYDFYATKYGANEALPSDESTQVSPDIAEEDIKGLLFETEKTIAHCPRLGRVPDLIGDGYVDRFVNSWLQRWVV</sequence>
<dbReference type="Gene3D" id="1.10.1200.10">
    <property type="entry name" value="ACP-like"/>
    <property type="match status" value="1"/>
</dbReference>
<keyword evidence="7" id="KW-1185">Reference proteome</keyword>
<dbReference type="SUPFAM" id="SSF47336">
    <property type="entry name" value="ACP-like"/>
    <property type="match status" value="1"/>
</dbReference>
<dbReference type="OrthoDB" id="429813at2759"/>
<dbReference type="InterPro" id="IPR020845">
    <property type="entry name" value="AMP-binding_CS"/>
</dbReference>
<dbReference type="SUPFAM" id="SSF56801">
    <property type="entry name" value="Acetyl-CoA synthetase-like"/>
    <property type="match status" value="1"/>
</dbReference>
<dbReference type="InterPro" id="IPR036736">
    <property type="entry name" value="ACP-like_sf"/>
</dbReference>